<protein>
    <submittedName>
        <fullName evidence="2">Uncharacterized protein</fullName>
    </submittedName>
</protein>
<evidence type="ECO:0000256" key="1">
    <source>
        <dbReference type="SAM" id="MobiDB-lite"/>
    </source>
</evidence>
<comment type="caution">
    <text evidence="2">The sequence shown here is derived from an EMBL/GenBank/DDBJ whole genome shotgun (WGS) entry which is preliminary data.</text>
</comment>
<sequence>MCADSFKGVSASPRKINAIINQYGFEFKGGKVLPMPGAPRVRANLFSAATAAARAAARAPACPATRAAAPALAKRNANKVVKRASAALKKRRINMPHTSNEDEDGDVEI</sequence>
<proteinExistence type="predicted"/>
<feature type="region of interest" description="Disordered" evidence="1">
    <location>
        <begin position="85"/>
        <end position="109"/>
    </location>
</feature>
<reference evidence="2 3" key="1">
    <citation type="journal article" date="2024" name="J. Plant Pathol.">
        <title>Sequence and assembly of the genome of Seiridium unicorne, isolate CBS 538.82, causal agent of cypress canker disease.</title>
        <authorList>
            <person name="Scali E."/>
            <person name="Rocca G.D."/>
            <person name="Danti R."/>
            <person name="Garbelotto M."/>
            <person name="Barberini S."/>
            <person name="Baroncelli R."/>
            <person name="Emiliani G."/>
        </authorList>
    </citation>
    <scope>NUCLEOTIDE SEQUENCE [LARGE SCALE GENOMIC DNA]</scope>
    <source>
        <strain evidence="2 3">BM-138-508</strain>
    </source>
</reference>
<feature type="compositionally biased region" description="Basic residues" evidence="1">
    <location>
        <begin position="85"/>
        <end position="94"/>
    </location>
</feature>
<evidence type="ECO:0000313" key="3">
    <source>
        <dbReference type="Proteomes" id="UP001408356"/>
    </source>
</evidence>
<organism evidence="2 3">
    <name type="scientific">Seiridium unicorne</name>
    <dbReference type="NCBI Taxonomy" id="138068"/>
    <lineage>
        <taxon>Eukaryota</taxon>
        <taxon>Fungi</taxon>
        <taxon>Dikarya</taxon>
        <taxon>Ascomycota</taxon>
        <taxon>Pezizomycotina</taxon>
        <taxon>Sordariomycetes</taxon>
        <taxon>Xylariomycetidae</taxon>
        <taxon>Amphisphaeriales</taxon>
        <taxon>Sporocadaceae</taxon>
        <taxon>Seiridium</taxon>
    </lineage>
</organism>
<name>A0ABR2V043_9PEZI</name>
<dbReference type="Proteomes" id="UP001408356">
    <property type="component" value="Unassembled WGS sequence"/>
</dbReference>
<gene>
    <name evidence="2" type="ORF">SUNI508_06882</name>
</gene>
<evidence type="ECO:0000313" key="2">
    <source>
        <dbReference type="EMBL" id="KAK9419876.1"/>
    </source>
</evidence>
<keyword evidence="3" id="KW-1185">Reference proteome</keyword>
<dbReference type="EMBL" id="JARVKF010000279">
    <property type="protein sequence ID" value="KAK9419876.1"/>
    <property type="molecule type" value="Genomic_DNA"/>
</dbReference>
<accession>A0ABR2V043</accession>